<evidence type="ECO:0000313" key="2">
    <source>
        <dbReference type="EMBL" id="RKD71282.1"/>
    </source>
</evidence>
<comment type="caution">
    <text evidence="2">The sequence shown here is derived from an EMBL/GenBank/DDBJ whole genome shotgun (WGS) entry which is preliminary data.</text>
</comment>
<dbReference type="AlphaFoldDB" id="A0A419V014"/>
<evidence type="ECO:0000313" key="3">
    <source>
        <dbReference type="Proteomes" id="UP000285120"/>
    </source>
</evidence>
<name>A0A419V014_9BACL</name>
<protein>
    <submittedName>
        <fullName evidence="2">Uncharacterized protein</fullName>
    </submittedName>
</protein>
<gene>
    <name evidence="2" type="ORF">ATL39_2678</name>
</gene>
<dbReference type="EMBL" id="RAPK01000010">
    <property type="protein sequence ID" value="RKD71282.1"/>
    <property type="molecule type" value="Genomic_DNA"/>
</dbReference>
<keyword evidence="3" id="KW-1185">Reference proteome</keyword>
<organism evidence="2 3">
    <name type="scientific">Sinobaca qinghaiensis</name>
    <dbReference type="NCBI Taxonomy" id="342944"/>
    <lineage>
        <taxon>Bacteria</taxon>
        <taxon>Bacillati</taxon>
        <taxon>Bacillota</taxon>
        <taxon>Bacilli</taxon>
        <taxon>Bacillales</taxon>
        <taxon>Sporolactobacillaceae</taxon>
        <taxon>Sinobaca</taxon>
    </lineage>
</organism>
<sequence>MILRSRTKEEPITHPENAGKINKARRKKSPYFTIEGELAEEFKKVLPFQNISKEEADTLDTSWTPRHTVKKVTGITVSVQDIVFVIKLKGFTGLHKLFTAYQVDVSEQESAPVITFTRN</sequence>
<accession>A0A419V014</accession>
<dbReference type="Proteomes" id="UP000285120">
    <property type="component" value="Unassembled WGS sequence"/>
</dbReference>
<reference evidence="2 3" key="1">
    <citation type="submission" date="2018-09" db="EMBL/GenBank/DDBJ databases">
        <title>Genomic Encyclopedia of Archaeal and Bacterial Type Strains, Phase II (KMG-II): from individual species to whole genera.</title>
        <authorList>
            <person name="Goeker M."/>
        </authorList>
    </citation>
    <scope>NUCLEOTIDE SEQUENCE [LARGE SCALE GENOMIC DNA]</scope>
    <source>
        <strain evidence="2 3">DSM 17008</strain>
    </source>
</reference>
<feature type="region of interest" description="Disordered" evidence="1">
    <location>
        <begin position="1"/>
        <end position="24"/>
    </location>
</feature>
<proteinExistence type="predicted"/>
<dbReference type="RefSeq" id="WP_120193825.1">
    <property type="nucleotide sequence ID" value="NZ_RAPK01000010.1"/>
</dbReference>
<feature type="compositionally biased region" description="Basic and acidic residues" evidence="1">
    <location>
        <begin position="1"/>
        <end position="13"/>
    </location>
</feature>
<dbReference type="OrthoDB" id="9836678at2"/>
<evidence type="ECO:0000256" key="1">
    <source>
        <dbReference type="SAM" id="MobiDB-lite"/>
    </source>
</evidence>